<reference evidence="2" key="1">
    <citation type="submission" date="2017-06" db="EMBL/GenBank/DDBJ databases">
        <title>Genome analysis of Fimbriiglobus ruber SP5, the first member of the order Planctomycetales with confirmed chitinolytic capability.</title>
        <authorList>
            <person name="Ravin N.V."/>
            <person name="Rakitin A.L."/>
            <person name="Ivanova A.A."/>
            <person name="Beletsky A.V."/>
            <person name="Kulichevskaya I.S."/>
            <person name="Mardanov A.V."/>
            <person name="Dedysh S.N."/>
        </authorList>
    </citation>
    <scope>NUCLEOTIDE SEQUENCE [LARGE SCALE GENOMIC DNA]</scope>
    <source>
        <strain evidence="2">SP5</strain>
    </source>
</reference>
<sequence length="82" mass="8972">MDVTGFEHGLGAERIARLIESAIDAGLAFLEPAAEDRFHLKSFVFSGGCGLCNPTNTGKHEGFQAFRFSPTSICQWRRLVKG</sequence>
<dbReference type="Proteomes" id="UP000214646">
    <property type="component" value="Unassembled WGS sequence"/>
</dbReference>
<evidence type="ECO:0000313" key="2">
    <source>
        <dbReference type="Proteomes" id="UP000214646"/>
    </source>
</evidence>
<accession>A0A225D6V6</accession>
<comment type="caution">
    <text evidence="1">The sequence shown here is derived from an EMBL/GenBank/DDBJ whole genome shotgun (WGS) entry which is preliminary data.</text>
</comment>
<keyword evidence="2" id="KW-1185">Reference proteome</keyword>
<protein>
    <submittedName>
        <fullName evidence="1">Uncharacterized protein</fullName>
    </submittedName>
</protein>
<name>A0A225D6V6_9BACT</name>
<dbReference type="EMBL" id="NIDE01000014">
    <property type="protein sequence ID" value="OWK37330.1"/>
    <property type="molecule type" value="Genomic_DNA"/>
</dbReference>
<organism evidence="1 2">
    <name type="scientific">Fimbriiglobus ruber</name>
    <dbReference type="NCBI Taxonomy" id="1908690"/>
    <lineage>
        <taxon>Bacteria</taxon>
        <taxon>Pseudomonadati</taxon>
        <taxon>Planctomycetota</taxon>
        <taxon>Planctomycetia</taxon>
        <taxon>Gemmatales</taxon>
        <taxon>Gemmataceae</taxon>
        <taxon>Fimbriiglobus</taxon>
    </lineage>
</organism>
<evidence type="ECO:0000313" key="1">
    <source>
        <dbReference type="EMBL" id="OWK37330.1"/>
    </source>
</evidence>
<dbReference type="AlphaFoldDB" id="A0A225D6V6"/>
<proteinExistence type="predicted"/>
<gene>
    <name evidence="1" type="ORF">FRUB_06450</name>
</gene>